<dbReference type="EMBL" id="NSLJ01000004">
    <property type="protein sequence ID" value="PDP44692.1"/>
    <property type="molecule type" value="Genomic_DNA"/>
</dbReference>
<evidence type="ECO:0000313" key="2">
    <source>
        <dbReference type="Proteomes" id="UP000219259"/>
    </source>
</evidence>
<name>A0A2A6EB78_TANFO</name>
<reference evidence="1 2" key="1">
    <citation type="submission" date="2017-09" db="EMBL/GenBank/DDBJ databases">
        <title>Phase variable restriction modification systems are present in the genome sequences of periodontal pathogens Prevotella intermedia, Tannerella forsythia and Porphyromonas gingivalis.</title>
        <authorList>
            <person name="Haigh R.D."/>
            <person name="Crawford L."/>
            <person name="Ralph J."/>
            <person name="Wanford J."/>
            <person name="Vartoukian S.R."/>
            <person name="Hijazib K."/>
            <person name="Wade W."/>
            <person name="Oggioni M.R."/>
        </authorList>
    </citation>
    <scope>NUCLEOTIDE SEQUENCE [LARGE SCALE GENOMIC DNA]</scope>
    <source>
        <strain evidence="1 2">WW11663</strain>
    </source>
</reference>
<accession>A0A2A6EB78</accession>
<gene>
    <name evidence="1" type="ORF">CLI86_02100</name>
</gene>
<sequence>MEARICDRCGAIWKDAKEEKECGVYVQKIAIKSDHGNDSMHLCETCLGGLYRYLSSGNENKGN</sequence>
<dbReference type="Proteomes" id="UP000219259">
    <property type="component" value="Unassembled WGS sequence"/>
</dbReference>
<evidence type="ECO:0000313" key="1">
    <source>
        <dbReference type="EMBL" id="PDP44692.1"/>
    </source>
</evidence>
<proteinExistence type="predicted"/>
<protein>
    <submittedName>
        <fullName evidence="1">Uncharacterized protein</fullName>
    </submittedName>
</protein>
<comment type="caution">
    <text evidence="1">The sequence shown here is derived from an EMBL/GenBank/DDBJ whole genome shotgun (WGS) entry which is preliminary data.</text>
</comment>
<organism evidence="1 2">
    <name type="scientific">Tannerella forsythia</name>
    <name type="common">Bacteroides forsythus</name>
    <dbReference type="NCBI Taxonomy" id="28112"/>
    <lineage>
        <taxon>Bacteria</taxon>
        <taxon>Pseudomonadati</taxon>
        <taxon>Bacteroidota</taxon>
        <taxon>Bacteroidia</taxon>
        <taxon>Bacteroidales</taxon>
        <taxon>Tannerellaceae</taxon>
        <taxon>Tannerella</taxon>
    </lineage>
</organism>
<dbReference type="AlphaFoldDB" id="A0A2A6EB78"/>